<dbReference type="InterPro" id="IPR019144">
    <property type="entry name" value="Membralin"/>
</dbReference>
<protein>
    <submittedName>
        <fullName evidence="3">Membralin</fullName>
    </submittedName>
</protein>
<dbReference type="GO" id="GO:0034976">
    <property type="term" value="P:response to endoplasmic reticulum stress"/>
    <property type="evidence" value="ECO:0007669"/>
    <property type="project" value="TreeGrafter"/>
</dbReference>
<dbReference type="GO" id="GO:1904294">
    <property type="term" value="P:positive regulation of ERAD pathway"/>
    <property type="evidence" value="ECO:0007669"/>
    <property type="project" value="TreeGrafter"/>
</dbReference>
<keyword evidence="2" id="KW-0472">Membrane</keyword>
<feature type="non-terminal residue" evidence="3">
    <location>
        <position position="291"/>
    </location>
</feature>
<evidence type="ECO:0000256" key="1">
    <source>
        <dbReference type="SAM" id="MobiDB-lite"/>
    </source>
</evidence>
<dbReference type="STRING" id="407821.A0A087TE19"/>
<feature type="transmembrane region" description="Helical" evidence="2">
    <location>
        <begin position="76"/>
        <end position="97"/>
    </location>
</feature>
<dbReference type="Pfam" id="PF09746">
    <property type="entry name" value="Membralin"/>
    <property type="match status" value="1"/>
</dbReference>
<keyword evidence="2" id="KW-1133">Transmembrane helix</keyword>
<feature type="region of interest" description="Disordered" evidence="1">
    <location>
        <begin position="194"/>
        <end position="291"/>
    </location>
</feature>
<accession>A0A087TE19</accession>
<keyword evidence="4" id="KW-1185">Reference proteome</keyword>
<feature type="compositionally biased region" description="Low complexity" evidence="1">
    <location>
        <begin position="236"/>
        <end position="247"/>
    </location>
</feature>
<reference evidence="3 4" key="1">
    <citation type="submission" date="2013-11" db="EMBL/GenBank/DDBJ databases">
        <title>Genome sequencing of Stegodyphus mimosarum.</title>
        <authorList>
            <person name="Bechsgaard J."/>
        </authorList>
    </citation>
    <scope>NUCLEOTIDE SEQUENCE [LARGE SCALE GENOMIC DNA]</scope>
</reference>
<feature type="compositionally biased region" description="Polar residues" evidence="1">
    <location>
        <begin position="221"/>
        <end position="235"/>
    </location>
</feature>
<keyword evidence="2" id="KW-0812">Transmembrane</keyword>
<feature type="transmembrane region" description="Helical" evidence="2">
    <location>
        <begin position="35"/>
        <end position="56"/>
    </location>
</feature>
<dbReference type="GO" id="GO:0005783">
    <property type="term" value="C:endoplasmic reticulum"/>
    <property type="evidence" value="ECO:0007669"/>
    <property type="project" value="TreeGrafter"/>
</dbReference>
<organism evidence="3 4">
    <name type="scientific">Stegodyphus mimosarum</name>
    <name type="common">African social velvet spider</name>
    <dbReference type="NCBI Taxonomy" id="407821"/>
    <lineage>
        <taxon>Eukaryota</taxon>
        <taxon>Metazoa</taxon>
        <taxon>Ecdysozoa</taxon>
        <taxon>Arthropoda</taxon>
        <taxon>Chelicerata</taxon>
        <taxon>Arachnida</taxon>
        <taxon>Araneae</taxon>
        <taxon>Araneomorphae</taxon>
        <taxon>Entelegynae</taxon>
        <taxon>Eresoidea</taxon>
        <taxon>Eresidae</taxon>
        <taxon>Stegodyphus</taxon>
    </lineage>
</organism>
<feature type="compositionally biased region" description="Polar residues" evidence="1">
    <location>
        <begin position="275"/>
        <end position="291"/>
    </location>
</feature>
<dbReference type="AlphaFoldDB" id="A0A087TE19"/>
<dbReference type="PANTHER" id="PTHR21650">
    <property type="entry name" value="MEMBRALIN/KINETOCHORE PROTEIN NUF2"/>
    <property type="match status" value="1"/>
</dbReference>
<gene>
    <name evidence="3" type="ORF">X975_06385</name>
</gene>
<evidence type="ECO:0000313" key="3">
    <source>
        <dbReference type="EMBL" id="KFM63358.1"/>
    </source>
</evidence>
<dbReference type="EMBL" id="KK114799">
    <property type="protein sequence ID" value="KFM63358.1"/>
    <property type="molecule type" value="Genomic_DNA"/>
</dbReference>
<evidence type="ECO:0000256" key="2">
    <source>
        <dbReference type="SAM" id="Phobius"/>
    </source>
</evidence>
<dbReference type="Proteomes" id="UP000054359">
    <property type="component" value="Unassembled WGS sequence"/>
</dbReference>
<dbReference type="PANTHER" id="PTHR21650:SF4">
    <property type="entry name" value="MEMBRALIN"/>
    <property type="match status" value="1"/>
</dbReference>
<dbReference type="OrthoDB" id="6779347at2759"/>
<proteinExistence type="predicted"/>
<evidence type="ECO:0000313" key="4">
    <source>
        <dbReference type="Proteomes" id="UP000054359"/>
    </source>
</evidence>
<name>A0A087TE19_STEMI</name>
<sequence>MSSLRYLVDKDDCKGFVRNVITGDQYRFVDKSTTWTAYFSAAFIMMVFTLSISMLLRYSHHQIFMFIIELLHVFEFNTSVSFPAAPLLTVVLALVGMEAIMSEFFNDSTTAFYIILIVWIADQYDTICCHTPLTKRHWLRFFYLYHFAFYAYHYRFNGQYSSLALATSWLFIQHSMLYFFHRYELPAVLEANEPSMQHGPESSPDVENNPTISDAVVPQGDGTSNAPNQGRGSPTSQNNQDSPDSSQAALNESTHDENSPSLSPVSAVTREKVTSKQTKNSLQSTQCNIVS</sequence>